<dbReference type="InterPro" id="IPR039424">
    <property type="entry name" value="SBP_5"/>
</dbReference>
<dbReference type="GO" id="GO:0015833">
    <property type="term" value="P:peptide transport"/>
    <property type="evidence" value="ECO:0007669"/>
    <property type="project" value="TreeGrafter"/>
</dbReference>
<feature type="domain" description="Transcriptional regulator SgrR N-terminal HTH" evidence="3">
    <location>
        <begin position="6"/>
        <end position="115"/>
    </location>
</feature>
<dbReference type="Pfam" id="PF00496">
    <property type="entry name" value="SBP_bac_5"/>
    <property type="match status" value="1"/>
</dbReference>
<dbReference type="PANTHER" id="PTHR30290:SF72">
    <property type="entry name" value="HTH-TYPE TRANSCRIPTIONAL REGULATOR SGRR"/>
    <property type="match status" value="1"/>
</dbReference>
<dbReference type="PANTHER" id="PTHR30290">
    <property type="entry name" value="PERIPLASMIC BINDING COMPONENT OF ABC TRANSPORTER"/>
    <property type="match status" value="1"/>
</dbReference>
<dbReference type="Gene3D" id="3.40.190.10">
    <property type="entry name" value="Periplasmic binding protein-like II"/>
    <property type="match status" value="1"/>
</dbReference>
<feature type="domain" description="Solute-binding protein family 5" evidence="2">
    <location>
        <begin position="164"/>
        <end position="309"/>
    </location>
</feature>
<dbReference type="Pfam" id="PF12793">
    <property type="entry name" value="SgrR_N"/>
    <property type="match status" value="1"/>
</dbReference>
<dbReference type="RefSeq" id="WP_126572736.1">
    <property type="nucleotide sequence ID" value="NZ_RXZH01000001.1"/>
</dbReference>
<evidence type="ECO:0000259" key="3">
    <source>
        <dbReference type="Pfam" id="PF12793"/>
    </source>
</evidence>
<comment type="caution">
    <text evidence="4">The sequence shown here is derived from an EMBL/GenBank/DDBJ whole genome shotgun (WGS) entry which is preliminary data.</text>
</comment>
<evidence type="ECO:0000313" key="4">
    <source>
        <dbReference type="EMBL" id="RTZ17988.1"/>
    </source>
</evidence>
<evidence type="ECO:0000259" key="2">
    <source>
        <dbReference type="Pfam" id="PF00496"/>
    </source>
</evidence>
<dbReference type="InterPro" id="IPR000914">
    <property type="entry name" value="SBP_5_dom"/>
</dbReference>
<dbReference type="Proteomes" id="UP000268973">
    <property type="component" value="Unassembled WGS sequence"/>
</dbReference>
<name>A0A3S0Q3T7_9VIBR</name>
<sequence>MKNIKRKLEFYEQLFGMFGPGESECQISQFAELWSVTERHVFTLIKALEQDKWIHWHAKSGRNKRASLSCLIEPIEACYLEAHCLAEKGRVDELLNILSFGGRDAGKELQVFLNHASGTTKQVVYIPFHRTIEPLHPHKVLRRTERFLIMQTYQRLTQTENGKLTGDLAYHWAASQDATVWQFQVRSHVLLHDGTALNTEDMVRSLTELTLHPHWASCYQHVSAVKRVSDNLIEVQLNQPDWHLPRMLARAEASVFRLSTAHSLVGSGAFSVDVFSHNMLRLNRNDRYSHQLPIIDRAEVWFYPDWAVSKQCAYNQIRLQMPENTKTLGSECPAVFLYLSNPRVADELKTIAVEDTSNAQQLFEQDNSVYGDSITIDYGDYSQVSDALLCSLIEENDPFSAWLSLLLRLPFHALGLSSEWQDFIQSQLDAIRCEPNLDEAWKLLNALKEWLQEEQILTELQRETFQFEVSERLKGTQVNGFGWSQLNELWVDQV</sequence>
<dbReference type="AlphaFoldDB" id="A0A3S0Q3T7"/>
<evidence type="ECO:0000313" key="5">
    <source>
        <dbReference type="Proteomes" id="UP000268973"/>
    </source>
</evidence>
<dbReference type="SUPFAM" id="SSF53850">
    <property type="entry name" value="Periplasmic binding protein-like II"/>
    <property type="match status" value="1"/>
</dbReference>
<dbReference type="OrthoDB" id="5894719at2"/>
<dbReference type="EMBL" id="RXZH01000001">
    <property type="protein sequence ID" value="RTZ17988.1"/>
    <property type="molecule type" value="Genomic_DNA"/>
</dbReference>
<evidence type="ECO:0000256" key="1">
    <source>
        <dbReference type="ARBA" id="ARBA00023125"/>
    </source>
</evidence>
<organism evidence="4 5">
    <name type="scientific">Vibrio aquaticus</name>
    <dbReference type="NCBI Taxonomy" id="2496559"/>
    <lineage>
        <taxon>Bacteria</taxon>
        <taxon>Pseudomonadati</taxon>
        <taxon>Pseudomonadota</taxon>
        <taxon>Gammaproteobacteria</taxon>
        <taxon>Vibrionales</taxon>
        <taxon>Vibrionaceae</taxon>
        <taxon>Vibrio</taxon>
    </lineage>
</organism>
<gene>
    <name evidence="4" type="ORF">EJ063_04140</name>
</gene>
<protein>
    <submittedName>
        <fullName evidence="4">Peptide ABC transporter substrate-binding protein</fullName>
    </submittedName>
</protein>
<keyword evidence="5" id="KW-1185">Reference proteome</keyword>
<dbReference type="GO" id="GO:1904680">
    <property type="term" value="F:peptide transmembrane transporter activity"/>
    <property type="evidence" value="ECO:0007669"/>
    <property type="project" value="TreeGrafter"/>
</dbReference>
<dbReference type="GO" id="GO:0003677">
    <property type="term" value="F:DNA binding"/>
    <property type="evidence" value="ECO:0007669"/>
    <property type="project" value="UniProtKB-KW"/>
</dbReference>
<accession>A0A3S0Q3T7</accession>
<keyword evidence="1" id="KW-0238">DNA-binding</keyword>
<reference evidence="4 5" key="1">
    <citation type="submission" date="2018-12" db="EMBL/GenBank/DDBJ databases">
        <title>Vibrio sp. isolated from China Sea.</title>
        <authorList>
            <person name="Li Y."/>
        </authorList>
    </citation>
    <scope>NUCLEOTIDE SEQUENCE [LARGE SCALE GENOMIC DNA]</scope>
    <source>
        <strain evidence="4 5">BEI207</strain>
    </source>
</reference>
<dbReference type="InterPro" id="IPR025370">
    <property type="entry name" value="SgrR_HTH_N"/>
</dbReference>
<proteinExistence type="predicted"/>